<evidence type="ECO:0000256" key="1">
    <source>
        <dbReference type="ARBA" id="ARBA00009589"/>
    </source>
</evidence>
<dbReference type="GO" id="GO:0009223">
    <property type="term" value="P:pyrimidine deoxyribonucleotide catabolic process"/>
    <property type="evidence" value="ECO:0007669"/>
    <property type="project" value="TreeGrafter"/>
</dbReference>
<dbReference type="GO" id="GO:0008253">
    <property type="term" value="F:5'-nucleotidase activity"/>
    <property type="evidence" value="ECO:0007669"/>
    <property type="project" value="InterPro"/>
</dbReference>
<dbReference type="STRING" id="1285928.SAMN04487894_102167"/>
<dbReference type="AlphaFoldDB" id="A0A1G6L0D5"/>
<dbReference type="EMBL" id="FMZO01000002">
    <property type="protein sequence ID" value="SDC36551.1"/>
    <property type="molecule type" value="Genomic_DNA"/>
</dbReference>
<name>A0A1G6L0D5_NIADE</name>
<comment type="similarity">
    <text evidence="1">Belongs to the 5'(3')-deoxyribonucleotidase family.</text>
</comment>
<proteinExistence type="inferred from homology"/>
<dbReference type="InterPro" id="IPR023214">
    <property type="entry name" value="HAD_sf"/>
</dbReference>
<feature type="active site" description="Proton donor" evidence="2">
    <location>
        <position position="2"/>
    </location>
</feature>
<dbReference type="Pfam" id="PF06941">
    <property type="entry name" value="NT5C"/>
    <property type="match status" value="1"/>
</dbReference>
<dbReference type="InterPro" id="IPR036412">
    <property type="entry name" value="HAD-like_sf"/>
</dbReference>
<organism evidence="3 4">
    <name type="scientific">Niabella drilacis (strain DSM 25811 / CCM 8410 / CCUG 62505 / LMG 26954 / E90)</name>
    <dbReference type="NCBI Taxonomy" id="1285928"/>
    <lineage>
        <taxon>Bacteria</taxon>
        <taxon>Pseudomonadati</taxon>
        <taxon>Bacteroidota</taxon>
        <taxon>Chitinophagia</taxon>
        <taxon>Chitinophagales</taxon>
        <taxon>Chitinophagaceae</taxon>
        <taxon>Niabella</taxon>
    </lineage>
</organism>
<accession>A0A1G6L0D5</accession>
<protein>
    <submittedName>
        <fullName evidence="3">5'(3')-deoxyribonucleotidase</fullName>
    </submittedName>
</protein>
<gene>
    <name evidence="3" type="ORF">SAMN04487894_102167</name>
</gene>
<keyword evidence="4" id="KW-1185">Reference proteome</keyword>
<evidence type="ECO:0000313" key="4">
    <source>
        <dbReference type="Proteomes" id="UP000198757"/>
    </source>
</evidence>
<dbReference type="PANTHER" id="PTHR16504:SF4">
    <property type="entry name" value="5'(3')-DEOXYRIBONUCLEOTIDASE"/>
    <property type="match status" value="1"/>
</dbReference>
<dbReference type="Gene3D" id="3.40.50.1000">
    <property type="entry name" value="HAD superfamily/HAD-like"/>
    <property type="match status" value="1"/>
</dbReference>
<dbReference type="Gene3D" id="1.10.40.40">
    <property type="entry name" value="Deoxyribonucleotidase, domain 2"/>
    <property type="match status" value="1"/>
</dbReference>
<dbReference type="PANTHER" id="PTHR16504">
    <property type="entry name" value="5'(3')-DEOXYRIBONUCLEOTIDASE"/>
    <property type="match status" value="1"/>
</dbReference>
<evidence type="ECO:0000313" key="3">
    <source>
        <dbReference type="EMBL" id="SDC36551.1"/>
    </source>
</evidence>
<dbReference type="Proteomes" id="UP000198757">
    <property type="component" value="Unassembled WGS sequence"/>
</dbReference>
<reference evidence="4" key="1">
    <citation type="submission" date="2016-10" db="EMBL/GenBank/DDBJ databases">
        <authorList>
            <person name="Varghese N."/>
            <person name="Submissions S."/>
        </authorList>
    </citation>
    <scope>NUCLEOTIDE SEQUENCE [LARGE SCALE GENOMIC DNA]</scope>
    <source>
        <strain evidence="4">DSM 25811 / CCM 8410 / LMG 26954 / E90</strain>
    </source>
</reference>
<evidence type="ECO:0000256" key="2">
    <source>
        <dbReference type="PIRSR" id="PIRSR610708-1"/>
    </source>
</evidence>
<sequence>MDGVLADVYSQFRKYEKADLGIVQEAAAVVGKTEREAFRNVRTYVNTPGFFLEAPVMPGSVEVMAHLNRQYEVYIVSSAMEFPLSLYEKYRWLQQHFPFLSWEQLVLCGSKKVVHGDIMLDDHFKNLDHFGGRTLLYSQPHNQMKDPGKHVRVASWQEVAGVLL</sequence>
<dbReference type="SUPFAM" id="SSF56784">
    <property type="entry name" value="HAD-like"/>
    <property type="match status" value="1"/>
</dbReference>
<dbReference type="InterPro" id="IPR010708">
    <property type="entry name" value="5'(3')-deoxyribonucleotidase"/>
</dbReference>